<dbReference type="AlphaFoldDB" id="A0A9P8CTQ0"/>
<protein>
    <recommendedName>
        <fullName evidence="6">PinX1-related protein 1</fullName>
    </recommendedName>
</protein>
<dbReference type="EMBL" id="MU251246">
    <property type="protein sequence ID" value="KAG9257041.1"/>
    <property type="molecule type" value="Genomic_DNA"/>
</dbReference>
<keyword evidence="11" id="KW-1185">Reference proteome</keyword>
<organism evidence="10 11">
    <name type="scientific">Emericellopsis atlantica</name>
    <dbReference type="NCBI Taxonomy" id="2614577"/>
    <lineage>
        <taxon>Eukaryota</taxon>
        <taxon>Fungi</taxon>
        <taxon>Dikarya</taxon>
        <taxon>Ascomycota</taxon>
        <taxon>Pezizomycotina</taxon>
        <taxon>Sordariomycetes</taxon>
        <taxon>Hypocreomycetidae</taxon>
        <taxon>Hypocreales</taxon>
        <taxon>Bionectriaceae</taxon>
        <taxon>Emericellopsis</taxon>
    </lineage>
</organism>
<dbReference type="GO" id="GO:0006364">
    <property type="term" value="P:rRNA processing"/>
    <property type="evidence" value="ECO:0007669"/>
    <property type="project" value="UniProtKB-KW"/>
</dbReference>
<comment type="similarity">
    <text evidence="5">Belongs to the PINX1 family.</text>
</comment>
<evidence type="ECO:0000256" key="1">
    <source>
        <dbReference type="ARBA" id="ARBA00004604"/>
    </source>
</evidence>
<keyword evidence="3" id="KW-0698">rRNA processing</keyword>
<feature type="region of interest" description="Disordered" evidence="8">
    <location>
        <begin position="1"/>
        <end position="25"/>
    </location>
</feature>
<keyword evidence="2" id="KW-0690">Ribosome biogenesis</keyword>
<sequence>MGMLAETKSRRKLNHDPNNTKWSRDTTTFGQKILRSQGWQPGEYLGVQDAAHSEFHTAANASYIRVSLKDDMKGLGFDKRKEDEVTGLNEFSDLLSRLNGKSTKSVEQEKAKRLEVKMNAYVQHRYGAMRFVRGGLLVGDELKKDDENEATSETVDSDEGSSEADEVPEQKKQEEVAPSSKKRKATDDDEEDPSSSSSSSEEEESRKKRRKKEKKEKAKSKKDKHEKSKSKKSSASPTDTDDEDEAKKAKRARKEEKRAKKELKRAKKEEKKLKKQRRKEGAESEASESVATTATATPVVSGASTPRSNNPHHVRSRFLAAKREALMDQKALDKIWMVKT</sequence>
<dbReference type="GO" id="GO:0003676">
    <property type="term" value="F:nucleic acid binding"/>
    <property type="evidence" value="ECO:0007669"/>
    <property type="project" value="InterPro"/>
</dbReference>
<dbReference type="InterPro" id="IPR000467">
    <property type="entry name" value="G_patch_dom"/>
</dbReference>
<evidence type="ECO:0000259" key="9">
    <source>
        <dbReference type="PROSITE" id="PS50174"/>
    </source>
</evidence>
<evidence type="ECO:0000256" key="5">
    <source>
        <dbReference type="ARBA" id="ARBA00038007"/>
    </source>
</evidence>
<dbReference type="GO" id="GO:0005730">
    <property type="term" value="C:nucleolus"/>
    <property type="evidence" value="ECO:0007669"/>
    <property type="project" value="UniProtKB-SubCell"/>
</dbReference>
<feature type="compositionally biased region" description="Basic residues" evidence="8">
    <location>
        <begin position="207"/>
        <end position="232"/>
    </location>
</feature>
<evidence type="ECO:0000256" key="2">
    <source>
        <dbReference type="ARBA" id="ARBA00022517"/>
    </source>
</evidence>
<feature type="compositionally biased region" description="Low complexity" evidence="8">
    <location>
        <begin position="287"/>
        <end position="305"/>
    </location>
</feature>
<feature type="domain" description="G-patch" evidence="9">
    <location>
        <begin position="26"/>
        <end position="80"/>
    </location>
</feature>
<keyword evidence="4" id="KW-0539">Nucleus</keyword>
<evidence type="ECO:0000256" key="8">
    <source>
        <dbReference type="SAM" id="MobiDB-lite"/>
    </source>
</evidence>
<evidence type="ECO:0000313" key="10">
    <source>
        <dbReference type="EMBL" id="KAG9257041.1"/>
    </source>
</evidence>
<comment type="function">
    <text evidence="7">Involved in rRNA-processing at A0, A1 and A2 sites and negatively regulates telomerase.</text>
</comment>
<proteinExistence type="inferred from homology"/>
<feature type="compositionally biased region" description="Acidic residues" evidence="8">
    <location>
        <begin position="147"/>
        <end position="167"/>
    </location>
</feature>
<name>A0A9P8CTQ0_9HYPO</name>
<comment type="caution">
    <text evidence="10">The sequence shown here is derived from an EMBL/GenBank/DDBJ whole genome shotgun (WGS) entry which is preliminary data.</text>
</comment>
<accession>A0A9P8CTQ0</accession>
<dbReference type="RefSeq" id="XP_046120965.1">
    <property type="nucleotide sequence ID" value="XM_046264704.1"/>
</dbReference>
<comment type="subcellular location">
    <subcellularLocation>
        <location evidence="1">Nucleus</location>
        <location evidence="1">Nucleolus</location>
    </subcellularLocation>
</comment>
<dbReference type="Proteomes" id="UP000887229">
    <property type="component" value="Unassembled WGS sequence"/>
</dbReference>
<evidence type="ECO:0000256" key="4">
    <source>
        <dbReference type="ARBA" id="ARBA00023242"/>
    </source>
</evidence>
<dbReference type="PANTHER" id="PTHR23149">
    <property type="entry name" value="G PATCH DOMAIN CONTAINING PROTEIN"/>
    <property type="match status" value="1"/>
</dbReference>
<dbReference type="PROSITE" id="PS50174">
    <property type="entry name" value="G_PATCH"/>
    <property type="match status" value="1"/>
</dbReference>
<dbReference type="GeneID" id="70295607"/>
<evidence type="ECO:0000256" key="7">
    <source>
        <dbReference type="ARBA" id="ARBA00043878"/>
    </source>
</evidence>
<dbReference type="InterPro" id="IPR050656">
    <property type="entry name" value="PINX1"/>
</dbReference>
<gene>
    <name evidence="10" type="ORF">F5Z01DRAFT_671489</name>
</gene>
<reference evidence="10" key="1">
    <citation type="journal article" date="2021" name="IMA Fungus">
        <title>Genomic characterization of three marine fungi, including Emericellopsis atlantica sp. nov. with signatures of a generalist lifestyle and marine biomass degradation.</title>
        <authorList>
            <person name="Hagestad O.C."/>
            <person name="Hou L."/>
            <person name="Andersen J.H."/>
            <person name="Hansen E.H."/>
            <person name="Altermark B."/>
            <person name="Li C."/>
            <person name="Kuhnert E."/>
            <person name="Cox R.J."/>
            <person name="Crous P.W."/>
            <person name="Spatafora J.W."/>
            <person name="Lail K."/>
            <person name="Amirebrahimi M."/>
            <person name="Lipzen A."/>
            <person name="Pangilinan J."/>
            <person name="Andreopoulos W."/>
            <person name="Hayes R.D."/>
            <person name="Ng V."/>
            <person name="Grigoriev I.V."/>
            <person name="Jackson S.A."/>
            <person name="Sutton T.D.S."/>
            <person name="Dobson A.D.W."/>
            <person name="Rama T."/>
        </authorList>
    </citation>
    <scope>NUCLEOTIDE SEQUENCE</scope>
    <source>
        <strain evidence="10">TS7</strain>
    </source>
</reference>
<feature type="region of interest" description="Disordered" evidence="8">
    <location>
        <begin position="143"/>
        <end position="316"/>
    </location>
</feature>
<evidence type="ECO:0000256" key="3">
    <source>
        <dbReference type="ARBA" id="ARBA00022552"/>
    </source>
</evidence>
<feature type="compositionally biased region" description="Polar residues" evidence="8">
    <location>
        <begin position="16"/>
        <end position="25"/>
    </location>
</feature>
<dbReference type="PANTHER" id="PTHR23149:SF31">
    <property type="entry name" value="PROTEIN PXR1"/>
    <property type="match status" value="1"/>
</dbReference>
<dbReference type="OrthoDB" id="29523at2759"/>
<evidence type="ECO:0000313" key="11">
    <source>
        <dbReference type="Proteomes" id="UP000887229"/>
    </source>
</evidence>
<evidence type="ECO:0000256" key="6">
    <source>
        <dbReference type="ARBA" id="ARBA00041961"/>
    </source>
</evidence>